<sequence length="247" mass="29438">MSHYLSYEDMLKICEKINEKFIPDGESFFEKVEELFNIDEPVTFQQFMVTTLKELLSVVDEEIKKIEQSVNIEPSCYKGCAYCCYFPIIVTKAEAKLMIEYINSLPNDEKQEILEHLNHYFKTYHDKILKACSIHFEDDRSFKESYIRKQLPCPFLDTKTNTCKVYEVRPIPCRTYLNYCHPAVCAENDVPKEPFSYEFLYTFYIQALNEVLQELIEEEEFHFEYPNDFITYDYLPNLLSEYLKADS</sequence>
<dbReference type="Proteomes" id="UP001225646">
    <property type="component" value="Unassembled WGS sequence"/>
</dbReference>
<protein>
    <submittedName>
        <fullName evidence="1">Fe-S-cluster containining protein</fullName>
    </submittedName>
</protein>
<keyword evidence="2" id="KW-1185">Reference proteome</keyword>
<dbReference type="InterPro" id="IPR005358">
    <property type="entry name" value="Puta_zinc/iron-chelating_dom"/>
</dbReference>
<evidence type="ECO:0000313" key="2">
    <source>
        <dbReference type="Proteomes" id="UP001225646"/>
    </source>
</evidence>
<dbReference type="Pfam" id="PF03692">
    <property type="entry name" value="CxxCxxCC"/>
    <property type="match status" value="1"/>
</dbReference>
<proteinExistence type="predicted"/>
<organism evidence="1 2">
    <name type="scientific">Aeribacillus alveayuensis</name>
    <dbReference type="NCBI Taxonomy" id="279215"/>
    <lineage>
        <taxon>Bacteria</taxon>
        <taxon>Bacillati</taxon>
        <taxon>Bacillota</taxon>
        <taxon>Bacilli</taxon>
        <taxon>Bacillales</taxon>
        <taxon>Bacillaceae</taxon>
        <taxon>Aeribacillus</taxon>
    </lineage>
</organism>
<evidence type="ECO:0000313" key="1">
    <source>
        <dbReference type="EMBL" id="MDQ0163493.1"/>
    </source>
</evidence>
<name>A0ABT9VR86_9BACI</name>
<reference evidence="1 2" key="1">
    <citation type="submission" date="2023-07" db="EMBL/GenBank/DDBJ databases">
        <title>Genomic Encyclopedia of Type Strains, Phase IV (KMG-IV): sequencing the most valuable type-strain genomes for metagenomic binning, comparative biology and taxonomic classification.</title>
        <authorList>
            <person name="Goeker M."/>
        </authorList>
    </citation>
    <scope>NUCLEOTIDE SEQUENCE [LARGE SCALE GENOMIC DNA]</scope>
    <source>
        <strain evidence="1 2">DSM 19092</strain>
    </source>
</reference>
<dbReference type="RefSeq" id="WP_419152557.1">
    <property type="nucleotide sequence ID" value="NZ_JAUSTR010000017.1"/>
</dbReference>
<gene>
    <name evidence="1" type="ORF">J2S06_002599</name>
</gene>
<comment type="caution">
    <text evidence="1">The sequence shown here is derived from an EMBL/GenBank/DDBJ whole genome shotgun (WGS) entry which is preliminary data.</text>
</comment>
<accession>A0ABT9VR86</accession>
<dbReference type="EMBL" id="JAUSTR010000017">
    <property type="protein sequence ID" value="MDQ0163493.1"/>
    <property type="molecule type" value="Genomic_DNA"/>
</dbReference>